<proteinExistence type="predicted"/>
<name>A0A437J4L2_9SPHN</name>
<evidence type="ECO:0000313" key="1">
    <source>
        <dbReference type="EMBL" id="RVT39657.1"/>
    </source>
</evidence>
<keyword evidence="2" id="KW-1185">Reference proteome</keyword>
<accession>A0A437J4L2</accession>
<dbReference type="AlphaFoldDB" id="A0A437J4L2"/>
<gene>
    <name evidence="1" type="ORF">ENE74_14985</name>
</gene>
<evidence type="ECO:0000313" key="2">
    <source>
        <dbReference type="Proteomes" id="UP000282977"/>
    </source>
</evidence>
<sequence>MPSLAQIVSAAGLSDHILSERQLDGLLGGSAARRYGLVNRGLKDGSLVRLKRGAYLLGKNYRSGSTHPFAIAQGLVSGSYVSFESALAYHGWIPEAVFLTASVSPGRKSLTYETSDFGQFSFHPLAIEKYRFLEGVDRVKLGAMTAFVAQPLRALMDLVALRKEPWSGLDWLTSGMRIDQDLLLGLRRHDFAKLRPVYKHKAVRLFLLELENCVLKAKTTAAGKDVP</sequence>
<protein>
    <recommendedName>
        <fullName evidence="3">Transcriptional regulator</fullName>
    </recommendedName>
</protein>
<reference evidence="1 2" key="1">
    <citation type="submission" date="2019-01" db="EMBL/GenBank/DDBJ databases">
        <authorList>
            <person name="Chen W.-M."/>
        </authorList>
    </citation>
    <scope>NUCLEOTIDE SEQUENCE [LARGE SCALE GENOMIC DNA]</scope>
    <source>
        <strain evidence="1 2">TLA-22</strain>
    </source>
</reference>
<comment type="caution">
    <text evidence="1">The sequence shown here is derived from an EMBL/GenBank/DDBJ whole genome shotgun (WGS) entry which is preliminary data.</text>
</comment>
<dbReference type="EMBL" id="RZUL01000006">
    <property type="protein sequence ID" value="RVT39657.1"/>
    <property type="molecule type" value="Genomic_DNA"/>
</dbReference>
<dbReference type="RefSeq" id="WP_127691732.1">
    <property type="nucleotide sequence ID" value="NZ_RZUL01000006.1"/>
</dbReference>
<organism evidence="1 2">
    <name type="scientific">Sphingobium algorifonticola</name>
    <dbReference type="NCBI Taxonomy" id="2008318"/>
    <lineage>
        <taxon>Bacteria</taxon>
        <taxon>Pseudomonadati</taxon>
        <taxon>Pseudomonadota</taxon>
        <taxon>Alphaproteobacteria</taxon>
        <taxon>Sphingomonadales</taxon>
        <taxon>Sphingomonadaceae</taxon>
        <taxon>Sphingobium</taxon>
    </lineage>
</organism>
<dbReference type="Proteomes" id="UP000282977">
    <property type="component" value="Unassembled WGS sequence"/>
</dbReference>
<evidence type="ECO:0008006" key="3">
    <source>
        <dbReference type="Google" id="ProtNLM"/>
    </source>
</evidence>
<dbReference type="OrthoDB" id="8295691at2"/>